<dbReference type="EMBL" id="KN839985">
    <property type="protein sequence ID" value="KIJ58115.1"/>
    <property type="molecule type" value="Genomic_DNA"/>
</dbReference>
<protein>
    <submittedName>
        <fullName evidence="1">Uncharacterized protein</fullName>
    </submittedName>
</protein>
<name>A0A0C9VKR0_9AGAM</name>
<dbReference type="HOGENOM" id="CLU_729697_0_0_1"/>
<gene>
    <name evidence="1" type="ORF">HYDPIDRAFT_34477</name>
</gene>
<keyword evidence="2" id="KW-1185">Reference proteome</keyword>
<accession>A0A0C9VKR0</accession>
<reference evidence="1 2" key="1">
    <citation type="submission" date="2014-04" db="EMBL/GenBank/DDBJ databases">
        <title>Evolutionary Origins and Diversification of the Mycorrhizal Mutualists.</title>
        <authorList>
            <consortium name="DOE Joint Genome Institute"/>
            <consortium name="Mycorrhizal Genomics Consortium"/>
            <person name="Kohler A."/>
            <person name="Kuo A."/>
            <person name="Nagy L.G."/>
            <person name="Floudas D."/>
            <person name="Copeland A."/>
            <person name="Barry K.W."/>
            <person name="Cichocki N."/>
            <person name="Veneault-Fourrey C."/>
            <person name="LaButti K."/>
            <person name="Lindquist E.A."/>
            <person name="Lipzen A."/>
            <person name="Lundell T."/>
            <person name="Morin E."/>
            <person name="Murat C."/>
            <person name="Riley R."/>
            <person name="Ohm R."/>
            <person name="Sun H."/>
            <person name="Tunlid A."/>
            <person name="Henrissat B."/>
            <person name="Grigoriev I.V."/>
            <person name="Hibbett D.S."/>
            <person name="Martin F."/>
        </authorList>
    </citation>
    <scope>NUCLEOTIDE SEQUENCE [LARGE SCALE GENOMIC DNA]</scope>
    <source>
        <strain evidence="1 2">MD-312</strain>
    </source>
</reference>
<dbReference type="Proteomes" id="UP000053820">
    <property type="component" value="Unassembled WGS sequence"/>
</dbReference>
<proteinExistence type="predicted"/>
<sequence length="379" mass="42977">MEVDKDEDWVPLQGFDHRWLFPHASFVSPFNDRSGFYTVSDVLPSHLPFPRSAHEEIMQPPLDISPRFLRFPLNGFYTVFGMLLPPPHFLSPILGMRSQSRVMVHYYLTTPSPSPCPLFLLLLNPYPNQTQGHKSSRPPNFPRFSSLNPTYPPEHPRCQPFALFLTLPMTLYEAARLHFRLGLGVCRGIDMEMRRYFRVAPLLSLDTWKWKRGRTTKRKWEPFSPALSPSSNDLLKRGLNKRSDEVASFPFLVGWSLPIHPMHFIFSRRTIPTLVTAYARTSSQTSIYSQSSHSSCRSNLKSVFAISGALFGRVVKPAAPEDQNGVSSDFDDWVARQTGSLVIDMDIALVTVFTYIAVDGHSNAGDRRQDEIHGAAPGQ</sequence>
<dbReference type="OrthoDB" id="3340520at2759"/>
<evidence type="ECO:0000313" key="1">
    <source>
        <dbReference type="EMBL" id="KIJ58115.1"/>
    </source>
</evidence>
<dbReference type="AlphaFoldDB" id="A0A0C9VKR0"/>
<organism evidence="1 2">
    <name type="scientific">Hydnomerulius pinastri MD-312</name>
    <dbReference type="NCBI Taxonomy" id="994086"/>
    <lineage>
        <taxon>Eukaryota</taxon>
        <taxon>Fungi</taxon>
        <taxon>Dikarya</taxon>
        <taxon>Basidiomycota</taxon>
        <taxon>Agaricomycotina</taxon>
        <taxon>Agaricomycetes</taxon>
        <taxon>Agaricomycetidae</taxon>
        <taxon>Boletales</taxon>
        <taxon>Boletales incertae sedis</taxon>
        <taxon>Leucogyrophana</taxon>
    </lineage>
</organism>
<evidence type="ECO:0000313" key="2">
    <source>
        <dbReference type="Proteomes" id="UP000053820"/>
    </source>
</evidence>